<reference evidence="1" key="1">
    <citation type="submission" date="2014-11" db="EMBL/GenBank/DDBJ databases">
        <authorList>
            <person name="Otto D Thomas"/>
            <person name="Naeem Raeece"/>
        </authorList>
    </citation>
    <scope>NUCLEOTIDE SEQUENCE</scope>
</reference>
<evidence type="ECO:0000313" key="1">
    <source>
        <dbReference type="EMBL" id="CEM08225.1"/>
    </source>
</evidence>
<name>A0A0G4F6V6_9ALVE</name>
<proteinExistence type="predicted"/>
<organism evidence="1">
    <name type="scientific">Chromera velia CCMP2878</name>
    <dbReference type="NCBI Taxonomy" id="1169474"/>
    <lineage>
        <taxon>Eukaryota</taxon>
        <taxon>Sar</taxon>
        <taxon>Alveolata</taxon>
        <taxon>Colpodellida</taxon>
        <taxon>Chromeraceae</taxon>
        <taxon>Chromera</taxon>
    </lineage>
</organism>
<dbReference type="AlphaFoldDB" id="A0A0G4F6V6"/>
<protein>
    <submittedName>
        <fullName evidence="1">Uncharacterized protein</fullName>
    </submittedName>
</protein>
<dbReference type="VEuPathDB" id="CryptoDB:Cvel_15511"/>
<accession>A0A0G4F6V6</accession>
<sequence>MDKVPGEPLDEVIWRGDTMLPFPSGDPVKDRTAAEPALLLLLEIIKGGAMILRVLDLCGVFLRDMSS</sequence>
<dbReference type="EMBL" id="CDMZ01000168">
    <property type="protein sequence ID" value="CEM08225.1"/>
    <property type="molecule type" value="Genomic_DNA"/>
</dbReference>
<gene>
    <name evidence="1" type="ORF">Cvel_15511</name>
</gene>